<evidence type="ECO:0000259" key="1">
    <source>
        <dbReference type="Pfam" id="PF13175"/>
    </source>
</evidence>
<dbReference type="PANTHER" id="PTHR43581">
    <property type="entry name" value="ATP/GTP PHOSPHATASE"/>
    <property type="match status" value="1"/>
</dbReference>
<sequence>MKVTEFSIANFKSFSNYQAPPTGVASGLRTINMIYGENNSGKSNILKFIDIVFSGKISREAPVIVEGALTQRDQFIGGFWQGVIMDQPFIYHKNERTRVIEIFFKVEILNDEIEDSGFEKLEVLLKEFPTGSNVSTIEFKAEIKNFKDPYTSLFELKEAKLNGLEIYADITGSKKRYFNNGATGHALYEDSVSFESLISILNNKVLFLDNDRYYSKEIDTNSLILTTKNFKNWLYKLSLDPINYKKYEKFKKFVRDQSFRGVAGRIFKDFDPTYSNVNGEIELNLSNGSDRLPISSFGTGIHQILFLLTLIFETKAKILLIEELELNLSPQSQRELLQIFRRLIGSKVVDQVIFTTHSPYLRSTTDFSIYEVSMNSVGVSQIENKAAVRPSFFNYKRH</sequence>
<dbReference type="SUPFAM" id="SSF52540">
    <property type="entry name" value="P-loop containing nucleoside triphosphate hydrolases"/>
    <property type="match status" value="1"/>
</dbReference>
<reference evidence="3" key="1">
    <citation type="submission" date="2017-02" db="EMBL/GenBank/DDBJ databases">
        <authorList>
            <person name="Varghese N."/>
            <person name="Submissions S."/>
        </authorList>
    </citation>
    <scope>NUCLEOTIDE SEQUENCE [LARGE SCALE GENOMIC DNA]</scope>
    <source>
        <strain evidence="3">DSM 22385</strain>
    </source>
</reference>
<gene>
    <name evidence="2" type="ORF">SAMN05661099_1167</name>
</gene>
<organism evidence="2 3">
    <name type="scientific">Daejeonella lutea</name>
    <dbReference type="NCBI Taxonomy" id="572036"/>
    <lineage>
        <taxon>Bacteria</taxon>
        <taxon>Pseudomonadati</taxon>
        <taxon>Bacteroidota</taxon>
        <taxon>Sphingobacteriia</taxon>
        <taxon>Sphingobacteriales</taxon>
        <taxon>Sphingobacteriaceae</taxon>
        <taxon>Daejeonella</taxon>
    </lineage>
</organism>
<name>A0A1T5AZX5_9SPHI</name>
<accession>A0A1T5AZX5</accession>
<dbReference type="InterPro" id="IPR041685">
    <property type="entry name" value="AAA_GajA/Old/RecF-like"/>
</dbReference>
<evidence type="ECO:0000313" key="2">
    <source>
        <dbReference type="EMBL" id="SKB40525.1"/>
    </source>
</evidence>
<proteinExistence type="predicted"/>
<dbReference type="Pfam" id="PF13175">
    <property type="entry name" value="AAA_15"/>
    <property type="match status" value="1"/>
</dbReference>
<dbReference type="PANTHER" id="PTHR43581:SF4">
    <property type="entry name" value="ATP_GTP PHOSPHATASE"/>
    <property type="match status" value="1"/>
</dbReference>
<evidence type="ECO:0000313" key="3">
    <source>
        <dbReference type="Proteomes" id="UP000189981"/>
    </source>
</evidence>
<dbReference type="RefSeq" id="WP_170878388.1">
    <property type="nucleotide sequence ID" value="NZ_FUYR01000001.1"/>
</dbReference>
<dbReference type="AlphaFoldDB" id="A0A1T5AZX5"/>
<keyword evidence="3" id="KW-1185">Reference proteome</keyword>
<dbReference type="InterPro" id="IPR027417">
    <property type="entry name" value="P-loop_NTPase"/>
</dbReference>
<dbReference type="Proteomes" id="UP000189981">
    <property type="component" value="Unassembled WGS sequence"/>
</dbReference>
<dbReference type="EMBL" id="FUYR01000001">
    <property type="protein sequence ID" value="SKB40525.1"/>
    <property type="molecule type" value="Genomic_DNA"/>
</dbReference>
<dbReference type="STRING" id="572036.SAMN05661099_1167"/>
<protein>
    <submittedName>
        <fullName evidence="2">AAA domain-containing protein, putative AbiEii toxin, Type IV TA system</fullName>
    </submittedName>
</protein>
<dbReference type="Gene3D" id="3.40.50.300">
    <property type="entry name" value="P-loop containing nucleotide triphosphate hydrolases"/>
    <property type="match status" value="1"/>
</dbReference>
<feature type="domain" description="Endonuclease GajA/Old nuclease/RecF-like AAA" evidence="1">
    <location>
        <begin position="1"/>
        <end position="361"/>
    </location>
</feature>
<dbReference type="InterPro" id="IPR051396">
    <property type="entry name" value="Bact_Antivir_Def_Nuclease"/>
</dbReference>